<sequence length="169" mass="18598">MACFYCVIELGDPLGFLRYADKSALTKRIELAGGGVTSVVDERVALVISRDVTAEEFDGSLPLQQAFKANIPIVKETIIAVLGPIHTASPEALRSVCRNHLICMPNACLARLQAASTFTTLAKELHSVRVEEYHEATALRAAKEEVPLPKGWPAWTAYQLEMYDVVRQL</sequence>
<proteinExistence type="predicted"/>
<keyword evidence="2" id="KW-1185">Reference proteome</keyword>
<dbReference type="InterPro" id="IPR036420">
    <property type="entry name" value="BRCT_dom_sf"/>
</dbReference>
<dbReference type="EMBL" id="CYKH01001717">
    <property type="protein sequence ID" value="CUG89282.1"/>
    <property type="molecule type" value="Genomic_DNA"/>
</dbReference>
<evidence type="ECO:0000313" key="1">
    <source>
        <dbReference type="EMBL" id="CUG89282.1"/>
    </source>
</evidence>
<dbReference type="VEuPathDB" id="TriTrypDB:BSAL_20250"/>
<accession>A0A0S4JCK5</accession>
<reference evidence="2" key="1">
    <citation type="submission" date="2015-09" db="EMBL/GenBank/DDBJ databases">
        <authorList>
            <consortium name="Pathogen Informatics"/>
        </authorList>
    </citation>
    <scope>NUCLEOTIDE SEQUENCE [LARGE SCALE GENOMIC DNA]</scope>
    <source>
        <strain evidence="2">Lake Konstanz</strain>
    </source>
</reference>
<evidence type="ECO:0000313" key="2">
    <source>
        <dbReference type="Proteomes" id="UP000051952"/>
    </source>
</evidence>
<gene>
    <name evidence="1" type="ORF">BSAL_20250</name>
</gene>
<protein>
    <submittedName>
        <fullName evidence="1">Uncharacterized protein</fullName>
    </submittedName>
</protein>
<dbReference type="Gene3D" id="3.40.50.10190">
    <property type="entry name" value="BRCT domain"/>
    <property type="match status" value="1"/>
</dbReference>
<dbReference type="AlphaFoldDB" id="A0A0S4JCK5"/>
<feature type="non-terminal residue" evidence="1">
    <location>
        <position position="169"/>
    </location>
</feature>
<organism evidence="1 2">
    <name type="scientific">Bodo saltans</name>
    <name type="common">Flagellated protozoan</name>
    <dbReference type="NCBI Taxonomy" id="75058"/>
    <lineage>
        <taxon>Eukaryota</taxon>
        <taxon>Discoba</taxon>
        <taxon>Euglenozoa</taxon>
        <taxon>Kinetoplastea</taxon>
        <taxon>Metakinetoplastina</taxon>
        <taxon>Eubodonida</taxon>
        <taxon>Bodonidae</taxon>
        <taxon>Bodo</taxon>
    </lineage>
</organism>
<dbReference type="Proteomes" id="UP000051952">
    <property type="component" value="Unassembled WGS sequence"/>
</dbReference>
<name>A0A0S4JCK5_BODSA</name>